<proteinExistence type="predicted"/>
<sequence length="47" mass="5464">SQQESGNCCYMERSTSTKYKPDRKCHHIRRSTSTRDKAGENCCYTDT</sequence>
<organism evidence="1 2">
    <name type="scientific">Cetraspora pellucida</name>
    <dbReference type="NCBI Taxonomy" id="1433469"/>
    <lineage>
        <taxon>Eukaryota</taxon>
        <taxon>Fungi</taxon>
        <taxon>Fungi incertae sedis</taxon>
        <taxon>Mucoromycota</taxon>
        <taxon>Glomeromycotina</taxon>
        <taxon>Glomeromycetes</taxon>
        <taxon>Diversisporales</taxon>
        <taxon>Gigasporaceae</taxon>
        <taxon>Cetraspora</taxon>
    </lineage>
</organism>
<accession>A0A9N9N5Q2</accession>
<gene>
    <name evidence="1" type="ORF">CPELLU_LOCUS11999</name>
</gene>
<name>A0A9N9N5Q2_9GLOM</name>
<comment type="caution">
    <text evidence="1">The sequence shown here is derived from an EMBL/GenBank/DDBJ whole genome shotgun (WGS) entry which is preliminary data.</text>
</comment>
<protein>
    <submittedName>
        <fullName evidence="1">6446_t:CDS:1</fullName>
    </submittedName>
</protein>
<dbReference type="Proteomes" id="UP000789759">
    <property type="component" value="Unassembled WGS sequence"/>
</dbReference>
<evidence type="ECO:0000313" key="1">
    <source>
        <dbReference type="EMBL" id="CAG8704500.1"/>
    </source>
</evidence>
<dbReference type="EMBL" id="CAJVQA010011154">
    <property type="protein sequence ID" value="CAG8704500.1"/>
    <property type="molecule type" value="Genomic_DNA"/>
</dbReference>
<reference evidence="1" key="1">
    <citation type="submission" date="2021-06" db="EMBL/GenBank/DDBJ databases">
        <authorList>
            <person name="Kallberg Y."/>
            <person name="Tangrot J."/>
            <person name="Rosling A."/>
        </authorList>
    </citation>
    <scope>NUCLEOTIDE SEQUENCE</scope>
    <source>
        <strain evidence="1">FL966</strain>
    </source>
</reference>
<evidence type="ECO:0000313" key="2">
    <source>
        <dbReference type="Proteomes" id="UP000789759"/>
    </source>
</evidence>
<keyword evidence="2" id="KW-1185">Reference proteome</keyword>
<feature type="non-terminal residue" evidence="1">
    <location>
        <position position="1"/>
    </location>
</feature>
<dbReference type="AlphaFoldDB" id="A0A9N9N5Q2"/>
<dbReference type="OrthoDB" id="10315057at2759"/>